<dbReference type="PIRSF" id="PIRSF000401">
    <property type="entry name" value="RPL11_MTase"/>
    <property type="match status" value="1"/>
</dbReference>
<dbReference type="NCBIfam" id="TIGR00406">
    <property type="entry name" value="prmA"/>
    <property type="match status" value="1"/>
</dbReference>
<comment type="subcellular location">
    <subcellularLocation>
        <location evidence="6">Cytoplasm</location>
    </subcellularLocation>
</comment>
<sequence>MQWQKLVVQVNNQARAAVENILLEAGSLGNQLITDQLSEQIKIIGYFDQDQDLSVKIKEINSRITELKTFGLDPGRVDLQLEQINETSWIHQWEKYYNIQHISRFLTIVPRWKDYQSKDSRETVLRLDPGKSFGTGMHPTTVLALHQLEFLLKPNTRVFDVGAGSGVLSIAASLLGSGEVVAFENDPEAVLAAKKNLALNPMAQKVSFHQSNLLAAADGKADLMLANILPEVLVQLIPTVGNYLVHNGRFILSGINSAKEKLIVDLLAANGFVIESSSQMQDWCALVAKFEQD</sequence>
<comment type="caution">
    <text evidence="6">Lacks conserved residue(s) required for the propagation of feature annotation.</text>
</comment>
<name>A0A3Q8D0H9_9LACO</name>
<dbReference type="InterPro" id="IPR050078">
    <property type="entry name" value="Ribosomal_L11_MeTrfase_PrmA"/>
</dbReference>
<keyword evidence="2 6" id="KW-0963">Cytoplasm</keyword>
<gene>
    <name evidence="6" type="primary">prmA</name>
    <name evidence="7" type="ORF">BSQ50_06515</name>
</gene>
<dbReference type="KEGG" id="lng:BSQ50_06515"/>
<keyword evidence="8" id="KW-1185">Reference proteome</keyword>
<comment type="similarity">
    <text evidence="1 6">Belongs to the methyltransferase superfamily. PrmA family.</text>
</comment>
<evidence type="ECO:0000256" key="5">
    <source>
        <dbReference type="ARBA" id="ARBA00022691"/>
    </source>
</evidence>
<keyword evidence="7" id="KW-0689">Ribosomal protein</keyword>
<dbReference type="GO" id="GO:0005840">
    <property type="term" value="C:ribosome"/>
    <property type="evidence" value="ECO:0007669"/>
    <property type="project" value="UniProtKB-KW"/>
</dbReference>
<dbReference type="InterPro" id="IPR004498">
    <property type="entry name" value="Ribosomal_PrmA_MeTrfase"/>
</dbReference>
<reference evidence="7 8" key="1">
    <citation type="submission" date="2016-11" db="EMBL/GenBank/DDBJ databases">
        <title>Interaction between Lactobacillus species and yeast in water kefir.</title>
        <authorList>
            <person name="Behr J."/>
            <person name="Xu D."/>
            <person name="Vogel R.F."/>
        </authorList>
    </citation>
    <scope>NUCLEOTIDE SEQUENCE [LARGE SCALE GENOMIC DNA]</scope>
    <source>
        <strain evidence="7 8">TMW 1.1827</strain>
    </source>
</reference>
<keyword evidence="7" id="KW-0687">Ribonucleoprotein</keyword>
<dbReference type="RefSeq" id="WP_187343722.1">
    <property type="nucleotide sequence ID" value="NZ_CP018180.1"/>
</dbReference>
<dbReference type="SUPFAM" id="SSF53335">
    <property type="entry name" value="S-adenosyl-L-methionine-dependent methyltransferases"/>
    <property type="match status" value="1"/>
</dbReference>
<dbReference type="AlphaFoldDB" id="A0A3Q8D0H9"/>
<dbReference type="HAMAP" id="MF_00735">
    <property type="entry name" value="Methyltr_PrmA"/>
    <property type="match status" value="1"/>
</dbReference>
<protein>
    <recommendedName>
        <fullName evidence="6">Ribosomal protein L11 methyltransferase</fullName>
        <shortName evidence="6">L11 Mtase</shortName>
        <ecNumber evidence="6">2.1.1.-</ecNumber>
    </recommendedName>
</protein>
<dbReference type="EMBL" id="CP018180">
    <property type="protein sequence ID" value="AUJ32239.1"/>
    <property type="molecule type" value="Genomic_DNA"/>
</dbReference>
<dbReference type="GO" id="GO:0032259">
    <property type="term" value="P:methylation"/>
    <property type="evidence" value="ECO:0007669"/>
    <property type="project" value="UniProtKB-KW"/>
</dbReference>
<dbReference type="EC" id="2.1.1.-" evidence="6"/>
<accession>A0A3Q8D0H9</accession>
<keyword evidence="4 6" id="KW-0808">Transferase</keyword>
<dbReference type="Pfam" id="PF06325">
    <property type="entry name" value="PrmA"/>
    <property type="match status" value="1"/>
</dbReference>
<evidence type="ECO:0000256" key="6">
    <source>
        <dbReference type="HAMAP-Rule" id="MF_00735"/>
    </source>
</evidence>
<comment type="function">
    <text evidence="6">Methylates ribosomal protein L11.</text>
</comment>
<dbReference type="InterPro" id="IPR029063">
    <property type="entry name" value="SAM-dependent_MTases_sf"/>
</dbReference>
<evidence type="ECO:0000256" key="3">
    <source>
        <dbReference type="ARBA" id="ARBA00022603"/>
    </source>
</evidence>
<evidence type="ECO:0000313" key="7">
    <source>
        <dbReference type="EMBL" id="AUJ32239.1"/>
    </source>
</evidence>
<dbReference type="GO" id="GO:0005737">
    <property type="term" value="C:cytoplasm"/>
    <property type="evidence" value="ECO:0007669"/>
    <property type="project" value="UniProtKB-SubCell"/>
</dbReference>
<proteinExistence type="inferred from homology"/>
<dbReference type="CDD" id="cd02440">
    <property type="entry name" value="AdoMet_MTases"/>
    <property type="match status" value="1"/>
</dbReference>
<organism evidence="7 8">
    <name type="scientific">Liquorilactobacillus nagelii</name>
    <dbReference type="NCBI Taxonomy" id="82688"/>
    <lineage>
        <taxon>Bacteria</taxon>
        <taxon>Bacillati</taxon>
        <taxon>Bacillota</taxon>
        <taxon>Bacilli</taxon>
        <taxon>Lactobacillales</taxon>
        <taxon>Lactobacillaceae</taxon>
        <taxon>Liquorilactobacillus</taxon>
    </lineage>
</organism>
<evidence type="ECO:0000313" key="8">
    <source>
        <dbReference type="Proteomes" id="UP000324497"/>
    </source>
</evidence>
<dbReference type="Gene3D" id="3.40.50.150">
    <property type="entry name" value="Vaccinia Virus protein VP39"/>
    <property type="match status" value="1"/>
</dbReference>
<evidence type="ECO:0000256" key="2">
    <source>
        <dbReference type="ARBA" id="ARBA00022490"/>
    </source>
</evidence>
<dbReference type="GO" id="GO:0016279">
    <property type="term" value="F:protein-lysine N-methyltransferase activity"/>
    <property type="evidence" value="ECO:0007669"/>
    <property type="project" value="RHEA"/>
</dbReference>
<dbReference type="PANTHER" id="PTHR43648:SF1">
    <property type="entry name" value="ELECTRON TRANSFER FLAVOPROTEIN BETA SUBUNIT LYSINE METHYLTRANSFERASE"/>
    <property type="match status" value="1"/>
</dbReference>
<evidence type="ECO:0000256" key="4">
    <source>
        <dbReference type="ARBA" id="ARBA00022679"/>
    </source>
</evidence>
<dbReference type="PANTHER" id="PTHR43648">
    <property type="entry name" value="ELECTRON TRANSFER FLAVOPROTEIN BETA SUBUNIT LYSINE METHYLTRANSFERASE"/>
    <property type="match status" value="1"/>
</dbReference>
<keyword evidence="3 6" id="KW-0489">Methyltransferase</keyword>
<evidence type="ECO:0000256" key="1">
    <source>
        <dbReference type="ARBA" id="ARBA00009741"/>
    </source>
</evidence>
<keyword evidence="5 6" id="KW-0949">S-adenosyl-L-methionine</keyword>
<comment type="catalytic activity">
    <reaction evidence="6">
        <text>L-lysyl-[protein] + 3 S-adenosyl-L-methionine = N(6),N(6),N(6)-trimethyl-L-lysyl-[protein] + 3 S-adenosyl-L-homocysteine + 3 H(+)</text>
        <dbReference type="Rhea" id="RHEA:54192"/>
        <dbReference type="Rhea" id="RHEA-COMP:9752"/>
        <dbReference type="Rhea" id="RHEA-COMP:13826"/>
        <dbReference type="ChEBI" id="CHEBI:15378"/>
        <dbReference type="ChEBI" id="CHEBI:29969"/>
        <dbReference type="ChEBI" id="CHEBI:57856"/>
        <dbReference type="ChEBI" id="CHEBI:59789"/>
        <dbReference type="ChEBI" id="CHEBI:61961"/>
    </reaction>
</comment>
<dbReference type="Proteomes" id="UP000324497">
    <property type="component" value="Chromosome"/>
</dbReference>